<reference evidence="1" key="2">
    <citation type="submission" date="2020-11" db="EMBL/GenBank/DDBJ databases">
        <authorList>
            <person name="McCartney M.A."/>
            <person name="Auch B."/>
            <person name="Kono T."/>
            <person name="Mallez S."/>
            <person name="Becker A."/>
            <person name="Gohl D.M."/>
            <person name="Silverstein K.A.T."/>
            <person name="Koren S."/>
            <person name="Bechman K.B."/>
            <person name="Herman A."/>
            <person name="Abrahante J.E."/>
            <person name="Garbe J."/>
        </authorList>
    </citation>
    <scope>NUCLEOTIDE SEQUENCE</scope>
    <source>
        <strain evidence="1">Duluth1</strain>
        <tissue evidence="1">Whole animal</tissue>
    </source>
</reference>
<proteinExistence type="predicted"/>
<dbReference type="Proteomes" id="UP000828390">
    <property type="component" value="Unassembled WGS sequence"/>
</dbReference>
<organism evidence="1 2">
    <name type="scientific">Dreissena polymorpha</name>
    <name type="common">Zebra mussel</name>
    <name type="synonym">Mytilus polymorpha</name>
    <dbReference type="NCBI Taxonomy" id="45954"/>
    <lineage>
        <taxon>Eukaryota</taxon>
        <taxon>Metazoa</taxon>
        <taxon>Spiralia</taxon>
        <taxon>Lophotrochozoa</taxon>
        <taxon>Mollusca</taxon>
        <taxon>Bivalvia</taxon>
        <taxon>Autobranchia</taxon>
        <taxon>Heteroconchia</taxon>
        <taxon>Euheterodonta</taxon>
        <taxon>Imparidentia</taxon>
        <taxon>Neoheterodontei</taxon>
        <taxon>Myida</taxon>
        <taxon>Dreissenoidea</taxon>
        <taxon>Dreissenidae</taxon>
        <taxon>Dreissena</taxon>
    </lineage>
</organism>
<name>A0A9D4QTG9_DREPO</name>
<gene>
    <name evidence="1" type="ORF">DPMN_116353</name>
</gene>
<dbReference type="EMBL" id="JAIWYP010000004">
    <property type="protein sequence ID" value="KAH3842849.1"/>
    <property type="molecule type" value="Genomic_DNA"/>
</dbReference>
<evidence type="ECO:0000313" key="1">
    <source>
        <dbReference type="EMBL" id="KAH3842849.1"/>
    </source>
</evidence>
<evidence type="ECO:0000313" key="2">
    <source>
        <dbReference type="Proteomes" id="UP000828390"/>
    </source>
</evidence>
<sequence>MKDKWLSKSIKYLRHCTPKDKQLEDAIFTWLTDVTSHQAPINGEMLLLKAKMLG</sequence>
<dbReference type="AlphaFoldDB" id="A0A9D4QTG9"/>
<accession>A0A9D4QTG9</accession>
<reference evidence="1" key="1">
    <citation type="journal article" date="2019" name="bioRxiv">
        <title>The Genome of the Zebra Mussel, Dreissena polymorpha: A Resource for Invasive Species Research.</title>
        <authorList>
            <person name="McCartney M.A."/>
            <person name="Auch B."/>
            <person name="Kono T."/>
            <person name="Mallez S."/>
            <person name="Zhang Y."/>
            <person name="Obille A."/>
            <person name="Becker A."/>
            <person name="Abrahante J.E."/>
            <person name="Garbe J."/>
            <person name="Badalamenti J.P."/>
            <person name="Herman A."/>
            <person name="Mangelson H."/>
            <person name="Liachko I."/>
            <person name="Sullivan S."/>
            <person name="Sone E.D."/>
            <person name="Koren S."/>
            <person name="Silverstein K.A.T."/>
            <person name="Beckman K.B."/>
            <person name="Gohl D.M."/>
        </authorList>
    </citation>
    <scope>NUCLEOTIDE SEQUENCE</scope>
    <source>
        <strain evidence="1">Duluth1</strain>
        <tissue evidence="1">Whole animal</tissue>
    </source>
</reference>
<keyword evidence="2" id="KW-1185">Reference proteome</keyword>
<protein>
    <submittedName>
        <fullName evidence="1">Uncharacterized protein</fullName>
    </submittedName>
</protein>
<comment type="caution">
    <text evidence="1">The sequence shown here is derived from an EMBL/GenBank/DDBJ whole genome shotgun (WGS) entry which is preliminary data.</text>
</comment>